<dbReference type="Gene3D" id="1.20.120.20">
    <property type="entry name" value="Apolipoprotein"/>
    <property type="match status" value="1"/>
</dbReference>
<dbReference type="EMBL" id="CP098611">
    <property type="protein sequence ID" value="USR91002.1"/>
    <property type="molecule type" value="Genomic_DNA"/>
</dbReference>
<keyword evidence="1" id="KW-0175">Coiled coil</keyword>
<dbReference type="SUPFAM" id="SSF46579">
    <property type="entry name" value="Prefoldin"/>
    <property type="match status" value="1"/>
</dbReference>
<evidence type="ECO:0000256" key="1">
    <source>
        <dbReference type="SAM" id="Coils"/>
    </source>
</evidence>
<reference evidence="2" key="1">
    <citation type="submission" date="2022-06" db="EMBL/GenBank/DDBJ databases">
        <title>Genome sequence of Phormidium yuhuli AB48 isolated from an industrial photobioreactor environment.</title>
        <authorList>
            <person name="Qiu Y."/>
            <person name="Noonan A.J.C."/>
            <person name="Dofher K."/>
            <person name="Koch M."/>
            <person name="Kieft B."/>
            <person name="Lin X."/>
            <person name="Ziels R.M."/>
            <person name="Hallam S.J."/>
        </authorList>
    </citation>
    <scope>NUCLEOTIDE SEQUENCE</scope>
    <source>
        <strain evidence="2">AB48</strain>
    </source>
</reference>
<name>A0ABY5AP64_9CYAN</name>
<evidence type="ECO:0000313" key="3">
    <source>
        <dbReference type="Proteomes" id="UP001056708"/>
    </source>
</evidence>
<proteinExistence type="predicted"/>
<feature type="coiled-coil region" evidence="1">
    <location>
        <begin position="8"/>
        <end position="64"/>
    </location>
</feature>
<gene>
    <name evidence="2" type="ORF">NEA10_19610</name>
</gene>
<evidence type="ECO:0008006" key="4">
    <source>
        <dbReference type="Google" id="ProtNLM"/>
    </source>
</evidence>
<dbReference type="RefSeq" id="WP_252663028.1">
    <property type="nucleotide sequence ID" value="NZ_CP098611.1"/>
</dbReference>
<keyword evidence="3" id="KW-1185">Reference proteome</keyword>
<protein>
    <recommendedName>
        <fullName evidence="4">Coiled coil domain-containing protein</fullName>
    </recommendedName>
</protein>
<accession>A0ABY5AP64</accession>
<dbReference type="Proteomes" id="UP001056708">
    <property type="component" value="Chromosome"/>
</dbReference>
<organism evidence="2 3">
    <name type="scientific">Phormidium yuhuli AB48</name>
    <dbReference type="NCBI Taxonomy" id="2940671"/>
    <lineage>
        <taxon>Bacteria</taxon>
        <taxon>Bacillati</taxon>
        <taxon>Cyanobacteriota</taxon>
        <taxon>Cyanophyceae</taxon>
        <taxon>Oscillatoriophycideae</taxon>
        <taxon>Oscillatoriales</taxon>
        <taxon>Oscillatoriaceae</taxon>
        <taxon>Phormidium</taxon>
        <taxon>Phormidium yuhuli</taxon>
    </lineage>
</organism>
<evidence type="ECO:0000313" key="2">
    <source>
        <dbReference type="EMBL" id="USR91002.1"/>
    </source>
</evidence>
<sequence>MEDRKEYQGNMEKQLQEWGAKIDDLQARAEKASRDAKDDLNQRIDALKSKRDDVQKRLSDLKSASDDAWSSLKSGFQNAWNEFSSSVEEAKSKFD</sequence>